<protein>
    <submittedName>
        <fullName evidence="3">DUF3071 family protein</fullName>
    </submittedName>
</protein>
<name>A0A542Y3A1_9MICO</name>
<dbReference type="RefSeq" id="WP_141885974.1">
    <property type="nucleotide sequence ID" value="NZ_BAAAUY010000004.1"/>
</dbReference>
<proteinExistence type="predicted"/>
<dbReference type="NCBIfam" id="NF040712">
    <property type="entry name" value="SepH"/>
    <property type="match status" value="1"/>
</dbReference>
<feature type="compositionally biased region" description="Basic and acidic residues" evidence="1">
    <location>
        <begin position="258"/>
        <end position="279"/>
    </location>
</feature>
<dbReference type="EMBL" id="VFON01000001">
    <property type="protein sequence ID" value="TQL42533.1"/>
    <property type="molecule type" value="Genomic_DNA"/>
</dbReference>
<comment type="caution">
    <text evidence="3">The sequence shown here is derived from an EMBL/GenBank/DDBJ whole genome shotgun (WGS) entry which is preliminary data.</text>
</comment>
<dbReference type="InterPro" id="IPR021421">
    <property type="entry name" value="DUF3071"/>
</dbReference>
<organism evidence="3 4">
    <name type="scientific">Leucobacter komagatae</name>
    <dbReference type="NCBI Taxonomy" id="55969"/>
    <lineage>
        <taxon>Bacteria</taxon>
        <taxon>Bacillati</taxon>
        <taxon>Actinomycetota</taxon>
        <taxon>Actinomycetes</taxon>
        <taxon>Micrococcales</taxon>
        <taxon>Microbacteriaceae</taxon>
        <taxon>Leucobacter</taxon>
    </lineage>
</organism>
<evidence type="ECO:0000313" key="3">
    <source>
        <dbReference type="EMBL" id="TQL42533.1"/>
    </source>
</evidence>
<gene>
    <name evidence="3" type="ORF">FB468_0533</name>
</gene>
<sequence length="462" mass="49080">MDELRVVRREDGSLILANELGEEYRLAIDESVAQEVRLALPRAASAVRVRPREIQALLRAGKSRAEVAAETGLEEADVERFEEPVRAEKRYMLDLAHAVVVRTDPTGTNGSPSANDDEQRFGQVIAERLVGLGNVNSEWRSWRDEEAGWLVGLAFDSRDGDHDAVWSFDHKKRVLSPLTPDATNLSKVGEIGDRLIPKLRAVDADEPERAAKPEPAPFDPDGLLAPTQEVEPLPAADTPGNAAVADSAGEEPINADAEYERRREIDHLAVKTTDDDGHDLSQTADLLDALRRRRGERSREAAESLAEQNQGAAGDDSADPSPLEVLGLPPRAPSTRRGAAANIWGTAGVSGVSGDEDPAPTNATRESGSGAGTGEGDSADTAQLRAVPPAPMADPMPEAGDGTEPGADSSASDATDAAPSQAQRGDRGQSGGREGRGSKRGRSSIPSWDDILFGTRSDDDPA</sequence>
<feature type="domain" description="DUF3071" evidence="2">
    <location>
        <begin position="1"/>
        <end position="168"/>
    </location>
</feature>
<accession>A0A542Y3A1</accession>
<feature type="compositionally biased region" description="Low complexity" evidence="1">
    <location>
        <begin position="407"/>
        <end position="423"/>
    </location>
</feature>
<evidence type="ECO:0000259" key="2">
    <source>
        <dbReference type="Pfam" id="PF11268"/>
    </source>
</evidence>
<keyword evidence="4" id="KW-1185">Reference proteome</keyword>
<dbReference type="AlphaFoldDB" id="A0A542Y3A1"/>
<feature type="region of interest" description="Disordered" evidence="1">
    <location>
        <begin position="204"/>
        <end position="462"/>
    </location>
</feature>
<dbReference type="Pfam" id="PF11268">
    <property type="entry name" value="DUF3071"/>
    <property type="match status" value="1"/>
</dbReference>
<evidence type="ECO:0000313" key="4">
    <source>
        <dbReference type="Proteomes" id="UP000319094"/>
    </source>
</evidence>
<dbReference type="InterPro" id="IPR047682">
    <property type="entry name" value="SepH-like"/>
</dbReference>
<reference evidence="3 4" key="1">
    <citation type="submission" date="2019-06" db="EMBL/GenBank/DDBJ databases">
        <title>Sequencing the genomes of 1000 actinobacteria strains.</title>
        <authorList>
            <person name="Klenk H.-P."/>
        </authorList>
    </citation>
    <scope>NUCLEOTIDE SEQUENCE [LARGE SCALE GENOMIC DNA]</scope>
    <source>
        <strain evidence="3 4">DSM 8803</strain>
    </source>
</reference>
<evidence type="ECO:0000256" key="1">
    <source>
        <dbReference type="SAM" id="MobiDB-lite"/>
    </source>
</evidence>
<dbReference type="Proteomes" id="UP000319094">
    <property type="component" value="Unassembled WGS sequence"/>
</dbReference>
<dbReference type="OrthoDB" id="5180791at2"/>